<evidence type="ECO:0000256" key="2">
    <source>
        <dbReference type="ARBA" id="ARBA00023239"/>
    </source>
</evidence>
<dbReference type="SMART" id="SM01007">
    <property type="entry name" value="Aldolase_II"/>
    <property type="match status" value="1"/>
</dbReference>
<dbReference type="AlphaFoldDB" id="A0A136Q3B7"/>
<comment type="caution">
    <text evidence="4">The sequence shown here is derived from an EMBL/GenBank/DDBJ whole genome shotgun (WGS) entry which is preliminary data.</text>
</comment>
<name>A0A136Q3B7_9FIRM</name>
<keyword evidence="2" id="KW-0456">Lyase</keyword>
<evidence type="ECO:0000256" key="1">
    <source>
        <dbReference type="ARBA" id="ARBA00022723"/>
    </source>
</evidence>
<dbReference type="OrthoDB" id="9794581at2"/>
<dbReference type="EMBL" id="LSZW01000063">
    <property type="protein sequence ID" value="KXK65190.1"/>
    <property type="molecule type" value="Genomic_DNA"/>
</dbReference>
<evidence type="ECO:0000313" key="5">
    <source>
        <dbReference type="Proteomes" id="UP000070366"/>
    </source>
</evidence>
<organism evidence="4 5">
    <name type="scientific">Christensenella minuta</name>
    <dbReference type="NCBI Taxonomy" id="626937"/>
    <lineage>
        <taxon>Bacteria</taxon>
        <taxon>Bacillati</taxon>
        <taxon>Bacillota</taxon>
        <taxon>Clostridia</taxon>
        <taxon>Christensenellales</taxon>
        <taxon>Christensenellaceae</taxon>
        <taxon>Christensenella</taxon>
    </lineage>
</organism>
<dbReference type="Gene3D" id="3.40.225.10">
    <property type="entry name" value="Class II aldolase/adducin N-terminal domain"/>
    <property type="match status" value="1"/>
</dbReference>
<dbReference type="GO" id="GO:0019323">
    <property type="term" value="P:pentose catabolic process"/>
    <property type="evidence" value="ECO:0007669"/>
    <property type="project" value="TreeGrafter"/>
</dbReference>
<dbReference type="Proteomes" id="UP000070366">
    <property type="component" value="Unassembled WGS sequence"/>
</dbReference>
<dbReference type="KEGG" id="cmiu:B1H56_03110"/>
<evidence type="ECO:0000313" key="4">
    <source>
        <dbReference type="EMBL" id="KXK65190.1"/>
    </source>
</evidence>
<accession>A0A136Q3B7</accession>
<dbReference type="PANTHER" id="PTHR22789">
    <property type="entry name" value="FUCULOSE PHOSPHATE ALDOLASE"/>
    <property type="match status" value="1"/>
</dbReference>
<sequence>MAELSYMDRRLEMLEIIRFLYDRKLTNAAGGNLSERVAENRVLITPTMMSEHHRCRLNPEDLMIIDYDCNIIEGPDKLSRESKMHTMLLKNFPEFGAVIHAHPQFSMCFAAFSQPIPSVTEATMKMGDCGVIHQAWAYSEELAIRTNEYFMNNRERAQKMGLEGILPQHGIVAAAPTLNKAYSIVERVEYDAMANIFKPAVYAAQENLHE</sequence>
<protein>
    <submittedName>
        <fullName evidence="4">Class II Aldolase and Adducin domain protein</fullName>
    </submittedName>
</protein>
<evidence type="ECO:0000259" key="3">
    <source>
        <dbReference type="SMART" id="SM01007"/>
    </source>
</evidence>
<dbReference type="InterPro" id="IPR036409">
    <property type="entry name" value="Aldolase_II/adducin_N_sf"/>
</dbReference>
<feature type="domain" description="Class II aldolase/adducin N-terminal" evidence="3">
    <location>
        <begin position="11"/>
        <end position="196"/>
    </location>
</feature>
<proteinExistence type="predicted"/>
<dbReference type="InterPro" id="IPR050197">
    <property type="entry name" value="Aldolase_class_II_sugar_metab"/>
</dbReference>
<dbReference type="GO" id="GO:0016832">
    <property type="term" value="F:aldehyde-lyase activity"/>
    <property type="evidence" value="ECO:0007669"/>
    <property type="project" value="TreeGrafter"/>
</dbReference>
<dbReference type="SUPFAM" id="SSF53639">
    <property type="entry name" value="AraD/HMP-PK domain-like"/>
    <property type="match status" value="1"/>
</dbReference>
<dbReference type="GO" id="GO:0005829">
    <property type="term" value="C:cytosol"/>
    <property type="evidence" value="ECO:0007669"/>
    <property type="project" value="TreeGrafter"/>
</dbReference>
<dbReference type="PANTHER" id="PTHR22789:SF0">
    <property type="entry name" value="3-OXO-TETRONATE 4-PHOSPHATE DECARBOXYLASE-RELATED"/>
    <property type="match status" value="1"/>
</dbReference>
<dbReference type="Pfam" id="PF00596">
    <property type="entry name" value="Aldolase_II"/>
    <property type="match status" value="1"/>
</dbReference>
<dbReference type="STRING" id="626937.HMPREF3293_02448"/>
<dbReference type="RefSeq" id="WP_066519134.1">
    <property type="nucleotide sequence ID" value="NZ_CABMOF010000001.1"/>
</dbReference>
<keyword evidence="5" id="KW-1185">Reference proteome</keyword>
<dbReference type="InterPro" id="IPR001303">
    <property type="entry name" value="Aldolase_II/adducin_N"/>
</dbReference>
<reference evidence="4 5" key="1">
    <citation type="submission" date="2016-02" db="EMBL/GenBank/DDBJ databases">
        <authorList>
            <person name="Wen L."/>
            <person name="He K."/>
            <person name="Yang H."/>
        </authorList>
    </citation>
    <scope>NUCLEOTIDE SEQUENCE [LARGE SCALE GENOMIC DNA]</scope>
    <source>
        <strain evidence="4 5">DSM 22607</strain>
    </source>
</reference>
<gene>
    <name evidence="4" type="ORF">HMPREF3293_02448</name>
</gene>
<keyword evidence="1" id="KW-0479">Metal-binding</keyword>
<dbReference type="GO" id="GO:0046872">
    <property type="term" value="F:metal ion binding"/>
    <property type="evidence" value="ECO:0007669"/>
    <property type="project" value="UniProtKB-KW"/>
</dbReference>